<protein>
    <submittedName>
        <fullName evidence="1">Uncharacterized protein</fullName>
    </submittedName>
</protein>
<organism evidence="1 2">
    <name type="scientific">Caerostris extrusa</name>
    <name type="common">Bark spider</name>
    <name type="synonym">Caerostris bankana</name>
    <dbReference type="NCBI Taxonomy" id="172846"/>
    <lineage>
        <taxon>Eukaryota</taxon>
        <taxon>Metazoa</taxon>
        <taxon>Ecdysozoa</taxon>
        <taxon>Arthropoda</taxon>
        <taxon>Chelicerata</taxon>
        <taxon>Arachnida</taxon>
        <taxon>Araneae</taxon>
        <taxon>Araneomorphae</taxon>
        <taxon>Entelegynae</taxon>
        <taxon>Araneoidea</taxon>
        <taxon>Araneidae</taxon>
        <taxon>Caerostris</taxon>
    </lineage>
</organism>
<reference evidence="1 2" key="1">
    <citation type="submission" date="2021-06" db="EMBL/GenBank/DDBJ databases">
        <title>Caerostris extrusa draft genome.</title>
        <authorList>
            <person name="Kono N."/>
            <person name="Arakawa K."/>
        </authorList>
    </citation>
    <scope>NUCLEOTIDE SEQUENCE [LARGE SCALE GENOMIC DNA]</scope>
</reference>
<sequence length="94" mass="10730">MNMLAEIFKMEEHTLRSAGDNPLKFSLNLSFLVTWQLRAYGRKVRPDWRYAGLKLGPVVSDSSDKTHPTSRFESGPVSLLAPVYQATDYFNYSN</sequence>
<dbReference type="EMBL" id="BPLR01013388">
    <property type="protein sequence ID" value="GIY60880.1"/>
    <property type="molecule type" value="Genomic_DNA"/>
</dbReference>
<name>A0AAV4USI9_CAEEX</name>
<evidence type="ECO:0000313" key="2">
    <source>
        <dbReference type="Proteomes" id="UP001054945"/>
    </source>
</evidence>
<proteinExistence type="predicted"/>
<accession>A0AAV4USI9</accession>
<dbReference type="Proteomes" id="UP001054945">
    <property type="component" value="Unassembled WGS sequence"/>
</dbReference>
<comment type="caution">
    <text evidence="1">The sequence shown here is derived from an EMBL/GenBank/DDBJ whole genome shotgun (WGS) entry which is preliminary data.</text>
</comment>
<evidence type="ECO:0000313" key="1">
    <source>
        <dbReference type="EMBL" id="GIY60880.1"/>
    </source>
</evidence>
<dbReference type="AlphaFoldDB" id="A0AAV4USI9"/>
<gene>
    <name evidence="1" type="ORF">CEXT_446351</name>
</gene>
<keyword evidence="2" id="KW-1185">Reference proteome</keyword>